<keyword evidence="7" id="KW-0547">Nucleotide-binding</keyword>
<dbReference type="Pfam" id="PF00672">
    <property type="entry name" value="HAMP"/>
    <property type="match status" value="1"/>
</dbReference>
<dbReference type="Gene3D" id="6.10.340.10">
    <property type="match status" value="1"/>
</dbReference>
<dbReference type="InterPro" id="IPR003660">
    <property type="entry name" value="HAMP_dom"/>
</dbReference>
<accession>A0A841STW9</accession>
<evidence type="ECO:0000256" key="12">
    <source>
        <dbReference type="SAM" id="Phobius"/>
    </source>
</evidence>
<dbReference type="SUPFAM" id="SSF55874">
    <property type="entry name" value="ATPase domain of HSP90 chaperone/DNA topoisomerase II/histidine kinase"/>
    <property type="match status" value="1"/>
</dbReference>
<dbReference type="InterPro" id="IPR005467">
    <property type="entry name" value="His_kinase_dom"/>
</dbReference>
<dbReference type="InterPro" id="IPR003594">
    <property type="entry name" value="HATPase_dom"/>
</dbReference>
<comment type="subcellular location">
    <subcellularLocation>
        <location evidence="2">Cell membrane</location>
        <topology evidence="2">Multi-pass membrane protein</topology>
    </subcellularLocation>
</comment>
<dbReference type="Pfam" id="PF06580">
    <property type="entry name" value="His_kinase"/>
    <property type="match status" value="1"/>
</dbReference>
<evidence type="ECO:0000256" key="1">
    <source>
        <dbReference type="ARBA" id="ARBA00000085"/>
    </source>
</evidence>
<keyword evidence="16" id="KW-1185">Reference proteome</keyword>
<dbReference type="GO" id="GO:0005524">
    <property type="term" value="F:ATP binding"/>
    <property type="evidence" value="ECO:0007669"/>
    <property type="project" value="UniProtKB-KW"/>
</dbReference>
<dbReference type="GO" id="GO:0005886">
    <property type="term" value="C:plasma membrane"/>
    <property type="evidence" value="ECO:0007669"/>
    <property type="project" value="UniProtKB-SubCell"/>
</dbReference>
<feature type="domain" description="HAMP" evidence="14">
    <location>
        <begin position="315"/>
        <end position="372"/>
    </location>
</feature>
<name>A0A841STW9_9BACL</name>
<evidence type="ECO:0000259" key="14">
    <source>
        <dbReference type="PROSITE" id="PS50885"/>
    </source>
</evidence>
<dbReference type="GO" id="GO:0000155">
    <property type="term" value="F:phosphorelay sensor kinase activity"/>
    <property type="evidence" value="ECO:0007669"/>
    <property type="project" value="InterPro"/>
</dbReference>
<dbReference type="PANTHER" id="PTHR34220">
    <property type="entry name" value="SENSOR HISTIDINE KINASE YPDA"/>
    <property type="match status" value="1"/>
</dbReference>
<feature type="domain" description="Histidine kinase" evidence="13">
    <location>
        <begin position="482"/>
        <end position="585"/>
    </location>
</feature>
<keyword evidence="12" id="KW-0812">Transmembrane</keyword>
<dbReference type="SMART" id="SM00304">
    <property type="entry name" value="HAMP"/>
    <property type="match status" value="1"/>
</dbReference>
<dbReference type="AlphaFoldDB" id="A0A841STW9"/>
<dbReference type="PRINTS" id="PR00344">
    <property type="entry name" value="BCTRLSENSOR"/>
</dbReference>
<dbReference type="PROSITE" id="PS50109">
    <property type="entry name" value="HIS_KIN"/>
    <property type="match status" value="1"/>
</dbReference>
<dbReference type="EC" id="2.7.13.3" evidence="3"/>
<keyword evidence="8 15" id="KW-0418">Kinase</keyword>
<dbReference type="InterPro" id="IPR036890">
    <property type="entry name" value="HATPase_C_sf"/>
</dbReference>
<comment type="catalytic activity">
    <reaction evidence="1">
        <text>ATP + protein L-histidine = ADP + protein N-phospho-L-histidine.</text>
        <dbReference type="EC" id="2.7.13.3"/>
    </reaction>
</comment>
<dbReference type="Pfam" id="PF02518">
    <property type="entry name" value="HATPase_c"/>
    <property type="match status" value="1"/>
</dbReference>
<keyword evidence="11 12" id="KW-0472">Membrane</keyword>
<evidence type="ECO:0000256" key="7">
    <source>
        <dbReference type="ARBA" id="ARBA00022741"/>
    </source>
</evidence>
<evidence type="ECO:0000256" key="3">
    <source>
        <dbReference type="ARBA" id="ARBA00012438"/>
    </source>
</evidence>
<keyword evidence="6" id="KW-0808">Transferase</keyword>
<dbReference type="SUPFAM" id="SSF158472">
    <property type="entry name" value="HAMP domain-like"/>
    <property type="match status" value="1"/>
</dbReference>
<dbReference type="CDD" id="cd06225">
    <property type="entry name" value="HAMP"/>
    <property type="match status" value="1"/>
</dbReference>
<evidence type="ECO:0000256" key="8">
    <source>
        <dbReference type="ARBA" id="ARBA00022777"/>
    </source>
</evidence>
<dbReference type="Proteomes" id="UP000535838">
    <property type="component" value="Unassembled WGS sequence"/>
</dbReference>
<dbReference type="InterPro" id="IPR050640">
    <property type="entry name" value="Bact_2-comp_sensor_kinase"/>
</dbReference>
<keyword evidence="4" id="KW-1003">Cell membrane</keyword>
<feature type="transmembrane region" description="Helical" evidence="12">
    <location>
        <begin position="294"/>
        <end position="313"/>
    </location>
</feature>
<keyword evidence="5" id="KW-0597">Phosphoprotein</keyword>
<reference evidence="15 16" key="1">
    <citation type="submission" date="2020-08" db="EMBL/GenBank/DDBJ databases">
        <title>Cohnella phylogeny.</title>
        <authorList>
            <person name="Dunlap C."/>
        </authorList>
    </citation>
    <scope>NUCLEOTIDE SEQUENCE [LARGE SCALE GENOMIC DNA]</scope>
    <source>
        <strain evidence="15 16">DSM 25241</strain>
    </source>
</reference>
<dbReference type="SMART" id="SM00387">
    <property type="entry name" value="HATPase_c"/>
    <property type="match status" value="1"/>
</dbReference>
<dbReference type="InterPro" id="IPR004358">
    <property type="entry name" value="Sig_transdc_His_kin-like_C"/>
</dbReference>
<keyword evidence="9" id="KW-0067">ATP-binding</keyword>
<organism evidence="15 16">
    <name type="scientific">Cohnella thailandensis</name>
    <dbReference type="NCBI Taxonomy" id="557557"/>
    <lineage>
        <taxon>Bacteria</taxon>
        <taxon>Bacillati</taxon>
        <taxon>Bacillota</taxon>
        <taxon>Bacilli</taxon>
        <taxon>Bacillales</taxon>
        <taxon>Paenibacillaceae</taxon>
        <taxon>Cohnella</taxon>
    </lineage>
</organism>
<keyword evidence="10" id="KW-0902">Two-component regulatory system</keyword>
<evidence type="ECO:0000256" key="11">
    <source>
        <dbReference type="ARBA" id="ARBA00023136"/>
    </source>
</evidence>
<dbReference type="Gene3D" id="3.30.565.10">
    <property type="entry name" value="Histidine kinase-like ATPase, C-terminal domain"/>
    <property type="match status" value="1"/>
</dbReference>
<dbReference type="PROSITE" id="PS50885">
    <property type="entry name" value="HAMP"/>
    <property type="match status" value="1"/>
</dbReference>
<comment type="caution">
    <text evidence="15">The sequence shown here is derived from an EMBL/GenBank/DDBJ whole genome shotgun (WGS) entry which is preliminary data.</text>
</comment>
<evidence type="ECO:0000256" key="2">
    <source>
        <dbReference type="ARBA" id="ARBA00004651"/>
    </source>
</evidence>
<gene>
    <name evidence="15" type="ORF">H7B67_05020</name>
</gene>
<dbReference type="PANTHER" id="PTHR34220:SF7">
    <property type="entry name" value="SENSOR HISTIDINE KINASE YPDA"/>
    <property type="match status" value="1"/>
</dbReference>
<evidence type="ECO:0000256" key="9">
    <source>
        <dbReference type="ARBA" id="ARBA00022840"/>
    </source>
</evidence>
<proteinExistence type="predicted"/>
<keyword evidence="12" id="KW-1133">Transmembrane helix</keyword>
<evidence type="ECO:0000256" key="4">
    <source>
        <dbReference type="ARBA" id="ARBA00022475"/>
    </source>
</evidence>
<evidence type="ECO:0000256" key="10">
    <source>
        <dbReference type="ARBA" id="ARBA00023012"/>
    </source>
</evidence>
<dbReference type="EMBL" id="JACJVQ010000005">
    <property type="protein sequence ID" value="MBB6633465.1"/>
    <property type="molecule type" value="Genomic_DNA"/>
</dbReference>
<evidence type="ECO:0000259" key="13">
    <source>
        <dbReference type="PROSITE" id="PS50109"/>
    </source>
</evidence>
<evidence type="ECO:0000256" key="5">
    <source>
        <dbReference type="ARBA" id="ARBA00022553"/>
    </source>
</evidence>
<dbReference type="InterPro" id="IPR010559">
    <property type="entry name" value="Sig_transdc_His_kin_internal"/>
</dbReference>
<dbReference type="RefSeq" id="WP_185118708.1">
    <property type="nucleotide sequence ID" value="NZ_JACJVQ010000005.1"/>
</dbReference>
<evidence type="ECO:0000313" key="16">
    <source>
        <dbReference type="Proteomes" id="UP000535838"/>
    </source>
</evidence>
<feature type="transmembrane region" description="Helical" evidence="12">
    <location>
        <begin position="20"/>
        <end position="45"/>
    </location>
</feature>
<sequence length="598" mass="68309">MSRLHPVHWYSGLGLKHKFLAILIGILLAGLVLCSSAIQLALHLYDRQIYEESSYSLNLYASGIENELKRVEDLSLNLMADEQVQRYLANVQEKDEVSYDTFAAGSRIVQNQMLDYMNNEPYIESVRIIDAQGTKLFAGIQSGILDEGKLSELYGDAKEAEGGIRWVAFRERNGFFYAVRLIRERADLSMRTLGALVFEIDMDKLIRYRVNEEAVVDKQVVIFAEPQVLYSNSDLSQALISRLPSYSGSGYKVEKIDGERLFVSRYTSKRLGWSYVQVIPHDTLFQNIVYMRSGLLLAFAGIFIVVLLIGHYFSRTLTRPIETLSRMMSKVQRGQFDIEEKDYAEIRGRKDEIVQLFRHFRSMVDNLNELIQENYRKQLMLKDTEFKALQAQINPHFLYNTLESINWQAKISKHHTISQMVEALGKLMRQTVDNKSQTRTLAEELEMVHHYITIQKIRFGKRLAYESAPIAEQRQILVPKLMLQPLVENSISYGMERAGTILTIVIAVECIDDMMYIRVSDNGPGMEPELLERIMTGDYESKGTGIGLKNIRDRMRILYGNFSSFALRSTPGEGTEVILGIPLAFGEEGYLAQSDLGG</sequence>
<protein>
    <recommendedName>
        <fullName evidence="3">histidine kinase</fullName>
        <ecNumber evidence="3">2.7.13.3</ecNumber>
    </recommendedName>
</protein>
<evidence type="ECO:0000313" key="15">
    <source>
        <dbReference type="EMBL" id="MBB6633465.1"/>
    </source>
</evidence>
<evidence type="ECO:0000256" key="6">
    <source>
        <dbReference type="ARBA" id="ARBA00022679"/>
    </source>
</evidence>